<dbReference type="Pfam" id="PF13480">
    <property type="entry name" value="Acetyltransf_6"/>
    <property type="match status" value="1"/>
</dbReference>
<keyword evidence="3" id="KW-1185">Reference proteome</keyword>
<keyword evidence="2" id="KW-0012">Acyltransferase</keyword>
<evidence type="ECO:0000259" key="1">
    <source>
        <dbReference type="Pfam" id="PF13480"/>
    </source>
</evidence>
<protein>
    <submittedName>
        <fullName evidence="2">GNAT family N-acetyltransferase</fullName>
        <ecNumber evidence="2">2.3.1.-</ecNumber>
    </submittedName>
</protein>
<evidence type="ECO:0000313" key="3">
    <source>
        <dbReference type="Proteomes" id="UP001355298"/>
    </source>
</evidence>
<proteinExistence type="predicted"/>
<name>A0ABU6ISA4_9FLAO</name>
<keyword evidence="2" id="KW-0808">Transferase</keyword>
<dbReference type="EC" id="2.3.1.-" evidence="2"/>
<sequence>MIELIKKKKEWDTWVSNMDFFDFYHTYDYHTLFLEEDTEAVLIAYKEGDVQIGIPMIKRNLENGYYDLTSVHGYLGPMYKKLNPGFNNEDFLGELKNLLLEKNIVSVFSKLNPYIPHQGQILKGCGNIEKVGELVYFLQTDSETDQYSAYNRNTRQSLKKLKKSCEVKLGDFSKDMDTFISYYYKSLDRLKAKPRFYFKKNYFNHLAQSVFSKSEILFAVNSETQQIMAGVLVIQTNNIAQVELAFIAEEFFKCSPLRLLFDECRKRYKNMDIKVLNLGGGRGGREGSLMRFKSSFSKKYADFQVWKYIVIPDVYHSMVSTEQKNHESNFFPKYRLKTA</sequence>
<dbReference type="SUPFAM" id="SSF55729">
    <property type="entry name" value="Acyl-CoA N-acyltransferases (Nat)"/>
    <property type="match status" value="1"/>
</dbReference>
<dbReference type="GO" id="GO:0016746">
    <property type="term" value="F:acyltransferase activity"/>
    <property type="evidence" value="ECO:0007669"/>
    <property type="project" value="UniProtKB-KW"/>
</dbReference>
<dbReference type="Gene3D" id="3.40.630.30">
    <property type="match status" value="1"/>
</dbReference>
<dbReference type="RefSeq" id="WP_326278973.1">
    <property type="nucleotide sequence ID" value="NZ_JAYKYV010000009.1"/>
</dbReference>
<dbReference type="InterPro" id="IPR016181">
    <property type="entry name" value="Acyl_CoA_acyltransferase"/>
</dbReference>
<reference evidence="2 3" key="1">
    <citation type="submission" date="2024-01" db="EMBL/GenBank/DDBJ databases">
        <title>The strains designed SYSU M86414 and SYSU M84420 isolated from the marine sediment in San Sha City (Hainan Province, China).</title>
        <authorList>
            <person name="Guo D."/>
        </authorList>
    </citation>
    <scope>NUCLEOTIDE SEQUENCE [LARGE SCALE GENOMIC DNA]</scope>
    <source>
        <strain evidence="2 3">SYSU M84420</strain>
    </source>
</reference>
<comment type="caution">
    <text evidence="2">The sequence shown here is derived from an EMBL/GenBank/DDBJ whole genome shotgun (WGS) entry which is preliminary data.</text>
</comment>
<dbReference type="InterPro" id="IPR038740">
    <property type="entry name" value="BioF2-like_GNAT_dom"/>
</dbReference>
<dbReference type="Proteomes" id="UP001355298">
    <property type="component" value="Unassembled WGS sequence"/>
</dbReference>
<gene>
    <name evidence="2" type="ORF">VOP03_11690</name>
</gene>
<evidence type="ECO:0000313" key="2">
    <source>
        <dbReference type="EMBL" id="MEC4266009.1"/>
    </source>
</evidence>
<organism evidence="2 3">
    <name type="scientific">Flagellimonas halotolerans</name>
    <dbReference type="NCBI Taxonomy" id="3112164"/>
    <lineage>
        <taxon>Bacteria</taxon>
        <taxon>Pseudomonadati</taxon>
        <taxon>Bacteroidota</taxon>
        <taxon>Flavobacteriia</taxon>
        <taxon>Flavobacteriales</taxon>
        <taxon>Flavobacteriaceae</taxon>
        <taxon>Flagellimonas</taxon>
    </lineage>
</organism>
<feature type="domain" description="BioF2-like acetyltransferase" evidence="1">
    <location>
        <begin position="152"/>
        <end position="281"/>
    </location>
</feature>
<accession>A0ABU6ISA4</accession>
<dbReference type="EMBL" id="JAYMGW010000009">
    <property type="protein sequence ID" value="MEC4266009.1"/>
    <property type="molecule type" value="Genomic_DNA"/>
</dbReference>